<evidence type="ECO:0000313" key="2">
    <source>
        <dbReference type="Proteomes" id="UP000077266"/>
    </source>
</evidence>
<evidence type="ECO:0000313" key="1">
    <source>
        <dbReference type="EMBL" id="KZV78711.1"/>
    </source>
</evidence>
<reference evidence="1 2" key="1">
    <citation type="journal article" date="2016" name="Mol. Biol. Evol.">
        <title>Comparative Genomics of Early-Diverging Mushroom-Forming Fungi Provides Insights into the Origins of Lignocellulose Decay Capabilities.</title>
        <authorList>
            <person name="Nagy L.G."/>
            <person name="Riley R."/>
            <person name="Tritt A."/>
            <person name="Adam C."/>
            <person name="Daum C."/>
            <person name="Floudas D."/>
            <person name="Sun H."/>
            <person name="Yadav J.S."/>
            <person name="Pangilinan J."/>
            <person name="Larsson K.H."/>
            <person name="Matsuura K."/>
            <person name="Barry K."/>
            <person name="Labutti K."/>
            <person name="Kuo R."/>
            <person name="Ohm R.A."/>
            <person name="Bhattacharya S.S."/>
            <person name="Shirouzu T."/>
            <person name="Yoshinaga Y."/>
            <person name="Martin F.M."/>
            <person name="Grigoriev I.V."/>
            <person name="Hibbett D.S."/>
        </authorList>
    </citation>
    <scope>NUCLEOTIDE SEQUENCE [LARGE SCALE GENOMIC DNA]</scope>
    <source>
        <strain evidence="1 2">HHB12029</strain>
    </source>
</reference>
<sequence length="167" mass="18370">MSGFEDMVDVAGHERVAALVIEELDVQHVVGDHRLIFDEPGQSKLKMMISTSKNQLNNTGEGLPFNEESGKLPDEHLHQNLYESDFPWYYCVRNLLVKCPIYDLSAVANSATPLDFSCLVAKADFPYAMGFLAAPFFLSSKVARCSNTYRWPSAAPGPLLVASPAAS</sequence>
<dbReference type="AlphaFoldDB" id="A0A166N3I3"/>
<gene>
    <name evidence="1" type="ORF">EXIGLDRAFT_783371</name>
</gene>
<name>A0A166N3I3_EXIGL</name>
<dbReference type="OrthoDB" id="3269005at2759"/>
<proteinExistence type="predicted"/>
<protein>
    <submittedName>
        <fullName evidence="1">Uncharacterized protein</fullName>
    </submittedName>
</protein>
<keyword evidence="2" id="KW-1185">Reference proteome</keyword>
<dbReference type="Proteomes" id="UP000077266">
    <property type="component" value="Unassembled WGS sequence"/>
</dbReference>
<organism evidence="1 2">
    <name type="scientific">Exidia glandulosa HHB12029</name>
    <dbReference type="NCBI Taxonomy" id="1314781"/>
    <lineage>
        <taxon>Eukaryota</taxon>
        <taxon>Fungi</taxon>
        <taxon>Dikarya</taxon>
        <taxon>Basidiomycota</taxon>
        <taxon>Agaricomycotina</taxon>
        <taxon>Agaricomycetes</taxon>
        <taxon>Auriculariales</taxon>
        <taxon>Exidiaceae</taxon>
        <taxon>Exidia</taxon>
    </lineage>
</organism>
<dbReference type="InParanoid" id="A0A166N3I3"/>
<dbReference type="EMBL" id="KV426783">
    <property type="protein sequence ID" value="KZV78711.1"/>
    <property type="molecule type" value="Genomic_DNA"/>
</dbReference>
<accession>A0A166N3I3</accession>